<evidence type="ECO:0000256" key="5">
    <source>
        <dbReference type="ARBA" id="ARBA00035244"/>
    </source>
</evidence>
<evidence type="ECO:0000256" key="4">
    <source>
        <dbReference type="ARBA" id="ARBA00023274"/>
    </source>
</evidence>
<organism evidence="8 10">
    <name type="scientific">Faecalicoccus acidiformans</name>
    <dbReference type="NCBI Taxonomy" id="915173"/>
    <lineage>
        <taxon>Bacteria</taxon>
        <taxon>Bacillati</taxon>
        <taxon>Bacillota</taxon>
        <taxon>Erysipelotrichia</taxon>
        <taxon>Erysipelotrichales</taxon>
        <taxon>Erysipelotrichaceae</taxon>
        <taxon>Faecalicoccus</taxon>
    </lineage>
</organism>
<reference evidence="9 11" key="3">
    <citation type="journal article" date="2021" name="Sci. Rep.">
        <title>The distribution of antibiotic resistance genes in chicken gut microbiota commensals.</title>
        <authorList>
            <person name="Juricova H."/>
            <person name="Matiasovicova J."/>
            <person name="Kubasova T."/>
            <person name="Cejkova D."/>
            <person name="Rychlik I."/>
        </authorList>
    </citation>
    <scope>NUCLEOTIDE SEQUENCE [LARGE SCALE GENOMIC DNA]</scope>
    <source>
        <strain evidence="9 11">An423</strain>
    </source>
</reference>
<dbReference type="GO" id="GO:1990904">
    <property type="term" value="C:ribonucleoprotein complex"/>
    <property type="evidence" value="ECO:0007669"/>
    <property type="project" value="UniProtKB-KW"/>
</dbReference>
<proteinExistence type="inferred from homology"/>
<evidence type="ECO:0000313" key="9">
    <source>
        <dbReference type="EMBL" id="MBM6831122.1"/>
    </source>
</evidence>
<evidence type="ECO:0000256" key="2">
    <source>
        <dbReference type="ARBA" id="ARBA00011838"/>
    </source>
</evidence>
<dbReference type="InterPro" id="IPR002136">
    <property type="entry name" value="Ribosomal_uL4"/>
</dbReference>
<dbReference type="GO" id="GO:0006412">
    <property type="term" value="P:translation"/>
    <property type="evidence" value="ECO:0007669"/>
    <property type="project" value="UniProtKB-UniRule"/>
</dbReference>
<evidence type="ECO:0000313" key="11">
    <source>
        <dbReference type="Proteomes" id="UP000775500"/>
    </source>
</evidence>
<evidence type="ECO:0000256" key="1">
    <source>
        <dbReference type="ARBA" id="ARBA00010528"/>
    </source>
</evidence>
<dbReference type="Gene3D" id="3.40.1370.10">
    <property type="match status" value="1"/>
</dbReference>
<dbReference type="RefSeq" id="WP_183374849.1">
    <property type="nucleotide sequence ID" value="NZ_CALVCN010000009.1"/>
</dbReference>
<dbReference type="EMBL" id="JACJLU010000003">
    <property type="protein sequence ID" value="MBM6831122.1"/>
    <property type="molecule type" value="Genomic_DNA"/>
</dbReference>
<dbReference type="EMBL" id="JACHHD010000005">
    <property type="protein sequence ID" value="MBB5184680.1"/>
    <property type="molecule type" value="Genomic_DNA"/>
</dbReference>
<comment type="subunit">
    <text evidence="2 6">Part of the 50S ribosomal subunit.</text>
</comment>
<keyword evidence="6" id="KW-0694">RNA-binding</keyword>
<comment type="function">
    <text evidence="6">Forms part of the polypeptide exit tunnel.</text>
</comment>
<keyword evidence="4 6" id="KW-0687">Ribonucleoprotein</keyword>
<gene>
    <name evidence="6 9" type="primary">rplD</name>
    <name evidence="9" type="ORF">H5982_03225</name>
    <name evidence="8" type="ORF">HNQ43_000721</name>
</gene>
<keyword evidence="3 6" id="KW-0689">Ribosomal protein</keyword>
<reference evidence="9" key="2">
    <citation type="submission" date="2020-08" db="EMBL/GenBank/DDBJ databases">
        <authorList>
            <person name="Cejkova D."/>
            <person name="Kubasova T."/>
            <person name="Jahodarova E."/>
            <person name="Rychlik I."/>
        </authorList>
    </citation>
    <scope>NUCLEOTIDE SEQUENCE</scope>
    <source>
        <strain evidence="9">An423</strain>
    </source>
</reference>
<comment type="similarity">
    <text evidence="1 6">Belongs to the universal ribosomal protein uL4 family.</text>
</comment>
<dbReference type="PANTHER" id="PTHR10746:SF6">
    <property type="entry name" value="LARGE RIBOSOMAL SUBUNIT PROTEIN UL4M"/>
    <property type="match status" value="1"/>
</dbReference>
<dbReference type="SUPFAM" id="SSF52166">
    <property type="entry name" value="Ribosomal protein L4"/>
    <property type="match status" value="1"/>
</dbReference>
<comment type="function">
    <text evidence="6">One of the primary rRNA binding proteins, this protein initially binds near the 5'-end of the 23S rRNA. It is important during the early stages of 50S assembly. It makes multiple contacts with different domains of the 23S rRNA in the assembled 50S subunit and ribosome.</text>
</comment>
<evidence type="ECO:0000256" key="7">
    <source>
        <dbReference type="SAM" id="MobiDB-lite"/>
    </source>
</evidence>
<dbReference type="GO" id="GO:0003735">
    <property type="term" value="F:structural constituent of ribosome"/>
    <property type="evidence" value="ECO:0007669"/>
    <property type="project" value="InterPro"/>
</dbReference>
<dbReference type="Proteomes" id="UP000521313">
    <property type="component" value="Unassembled WGS sequence"/>
</dbReference>
<reference evidence="8 10" key="1">
    <citation type="submission" date="2020-08" db="EMBL/GenBank/DDBJ databases">
        <title>Genomic Encyclopedia of Type Strains, Phase IV (KMG-IV): sequencing the most valuable type-strain genomes for metagenomic binning, comparative biology and taxonomic classification.</title>
        <authorList>
            <person name="Goeker M."/>
        </authorList>
    </citation>
    <scope>NUCLEOTIDE SEQUENCE [LARGE SCALE GENOMIC DNA]</scope>
    <source>
        <strain evidence="8 10">DSM 26963</strain>
    </source>
</reference>
<dbReference type="Proteomes" id="UP000775500">
    <property type="component" value="Unassembled WGS sequence"/>
</dbReference>
<evidence type="ECO:0000256" key="3">
    <source>
        <dbReference type="ARBA" id="ARBA00022980"/>
    </source>
</evidence>
<evidence type="ECO:0000313" key="10">
    <source>
        <dbReference type="Proteomes" id="UP000521313"/>
    </source>
</evidence>
<dbReference type="GO" id="GO:0019843">
    <property type="term" value="F:rRNA binding"/>
    <property type="evidence" value="ECO:0007669"/>
    <property type="project" value="UniProtKB-UniRule"/>
</dbReference>
<evidence type="ECO:0000256" key="6">
    <source>
        <dbReference type="HAMAP-Rule" id="MF_01328"/>
    </source>
</evidence>
<dbReference type="PANTHER" id="PTHR10746">
    <property type="entry name" value="50S RIBOSOMAL PROTEIN L4"/>
    <property type="match status" value="1"/>
</dbReference>
<protein>
    <recommendedName>
        <fullName evidence="5 6">Large ribosomal subunit protein uL4</fullName>
    </recommendedName>
</protein>
<evidence type="ECO:0000313" key="8">
    <source>
        <dbReference type="EMBL" id="MBB5184680.1"/>
    </source>
</evidence>
<dbReference type="HAMAP" id="MF_01328_B">
    <property type="entry name" value="Ribosomal_uL4_B"/>
    <property type="match status" value="1"/>
</dbReference>
<keyword evidence="11" id="KW-1185">Reference proteome</keyword>
<name>A0A7W8CZW0_9FIRM</name>
<dbReference type="AlphaFoldDB" id="A0A7W8CZW0"/>
<feature type="region of interest" description="Disordered" evidence="7">
    <location>
        <begin position="44"/>
        <end position="76"/>
    </location>
</feature>
<dbReference type="NCBIfam" id="TIGR03953">
    <property type="entry name" value="rplD_bact"/>
    <property type="match status" value="1"/>
</dbReference>
<dbReference type="InterPro" id="IPR023574">
    <property type="entry name" value="Ribosomal_uL4_dom_sf"/>
</dbReference>
<accession>A0A7W8CZW0</accession>
<dbReference type="Pfam" id="PF00573">
    <property type="entry name" value="Ribosomal_L4"/>
    <property type="match status" value="1"/>
</dbReference>
<dbReference type="InterPro" id="IPR013005">
    <property type="entry name" value="Ribosomal_uL4-like"/>
</dbReference>
<dbReference type="GO" id="GO:0005840">
    <property type="term" value="C:ribosome"/>
    <property type="evidence" value="ECO:0007669"/>
    <property type="project" value="UniProtKB-KW"/>
</dbReference>
<sequence>MAKIDVINQEGKVVSSLELNDAVFGIEPNQQALYDALKMQMASSRQGTADTKGRSEVSGGGRKPYRQKGTGRARQGSIRATQFRGGGTVFGATPRSYAYRINKKVRRLALKSALSEKVAETAFSVLDKFEIAEPKTKTFVSIMEAIEAPKKTLFVVGQEEDVQNAYLSSRNVPGCQMMTSNLINVYDLVNANKIVMTSAAVKEVEEALA</sequence>
<keyword evidence="6" id="KW-0699">rRNA-binding</keyword>
<comment type="caution">
    <text evidence="8">The sequence shown here is derived from an EMBL/GenBank/DDBJ whole genome shotgun (WGS) entry which is preliminary data.</text>
</comment>